<dbReference type="Pfam" id="PF01636">
    <property type="entry name" value="APH"/>
    <property type="match status" value="1"/>
</dbReference>
<dbReference type="AlphaFoldDB" id="A0A9N9VWZ6"/>
<dbReference type="InterPro" id="IPR051678">
    <property type="entry name" value="AGP_Transferase"/>
</dbReference>
<evidence type="ECO:0000313" key="3">
    <source>
        <dbReference type="Proteomes" id="UP000696573"/>
    </source>
</evidence>
<comment type="caution">
    <text evidence="2">The sequence shown here is derived from an EMBL/GenBank/DDBJ whole genome shotgun (WGS) entry which is preliminary data.</text>
</comment>
<proteinExistence type="predicted"/>
<dbReference type="Gene3D" id="3.90.1200.10">
    <property type="match status" value="1"/>
</dbReference>
<dbReference type="InterPro" id="IPR002575">
    <property type="entry name" value="Aminoglycoside_PTrfase"/>
</dbReference>
<name>A0A9N9VWZ6_9HYPO</name>
<sequence>MGGSEISGFEWVATLWGLEPRWTIELDEDAIQKTVQLALQRQCPASIMLLAKGTFNRVYSVGAKNPEAAVIRIRFEWILMEKLKGKTLSDAWREIDFTAKQRLVRQIAQFYSDTFSHQMETIGSLYESSSSESQATHIGKSTSFGFYVRDPQIQVHRGPFTSSRDWITALIDAAEVDCKYRLEIAKEQSDDEEGEDSEDLETSLIILAKLRGQIVSFFPGTSPEPTILMHDDLNKKNIIVDAAGSLSGVVDWEGVSACPLSIACQYPGFLDGKDSTTKPVKSSYMHDEDGKVNELYWEHLEFWELHQLRILFMDIMQALQPRWVEVFNKSQRQRDFYIAIWTYDNPLNRKRLLKWLSDLESGIPSVTGLEERIHNSIL</sequence>
<gene>
    <name evidence="2" type="ORF">CRHIZ90672A_00009380</name>
</gene>
<keyword evidence="3" id="KW-1185">Reference proteome</keyword>
<reference evidence="2" key="1">
    <citation type="submission" date="2021-10" db="EMBL/GenBank/DDBJ databases">
        <authorList>
            <person name="Piombo E."/>
        </authorList>
    </citation>
    <scope>NUCLEOTIDE SEQUENCE</scope>
</reference>
<accession>A0A9N9VWZ6</accession>
<dbReference type="PANTHER" id="PTHR21310:SF13">
    <property type="entry name" value="AMINOGLYCOSIDE PHOSPHOTRANSFERASE DOMAIN-CONTAINING PROTEIN"/>
    <property type="match status" value="1"/>
</dbReference>
<evidence type="ECO:0000259" key="1">
    <source>
        <dbReference type="Pfam" id="PF01636"/>
    </source>
</evidence>
<dbReference type="SUPFAM" id="SSF56112">
    <property type="entry name" value="Protein kinase-like (PK-like)"/>
    <property type="match status" value="1"/>
</dbReference>
<feature type="domain" description="Aminoglycoside phosphotransferase" evidence="1">
    <location>
        <begin position="75"/>
        <end position="254"/>
    </location>
</feature>
<dbReference type="PANTHER" id="PTHR21310">
    <property type="entry name" value="AMINOGLYCOSIDE PHOSPHOTRANSFERASE-RELATED-RELATED"/>
    <property type="match status" value="1"/>
</dbReference>
<dbReference type="EMBL" id="CABFNQ020000750">
    <property type="protein sequence ID" value="CAH0034670.1"/>
    <property type="molecule type" value="Genomic_DNA"/>
</dbReference>
<dbReference type="InterPro" id="IPR011009">
    <property type="entry name" value="Kinase-like_dom_sf"/>
</dbReference>
<organism evidence="2 3">
    <name type="scientific">Clonostachys rhizophaga</name>
    <dbReference type="NCBI Taxonomy" id="160324"/>
    <lineage>
        <taxon>Eukaryota</taxon>
        <taxon>Fungi</taxon>
        <taxon>Dikarya</taxon>
        <taxon>Ascomycota</taxon>
        <taxon>Pezizomycotina</taxon>
        <taxon>Sordariomycetes</taxon>
        <taxon>Hypocreomycetidae</taxon>
        <taxon>Hypocreales</taxon>
        <taxon>Bionectriaceae</taxon>
        <taxon>Clonostachys</taxon>
    </lineage>
</organism>
<protein>
    <recommendedName>
        <fullName evidence="1">Aminoglycoside phosphotransferase domain-containing protein</fullName>
    </recommendedName>
</protein>
<evidence type="ECO:0000313" key="2">
    <source>
        <dbReference type="EMBL" id="CAH0034670.1"/>
    </source>
</evidence>
<dbReference type="Proteomes" id="UP000696573">
    <property type="component" value="Unassembled WGS sequence"/>
</dbReference>
<dbReference type="OrthoDB" id="2968323at2759"/>